<reference evidence="2" key="1">
    <citation type="submission" date="2022-11" db="EMBL/GenBank/DDBJ databases">
        <authorList>
            <person name="Kikuchi T."/>
        </authorList>
    </citation>
    <scope>NUCLEOTIDE SEQUENCE</scope>
    <source>
        <strain evidence="2">PS1010</strain>
    </source>
</reference>
<feature type="signal peptide" evidence="1">
    <location>
        <begin position="1"/>
        <end position="27"/>
    </location>
</feature>
<keyword evidence="3" id="KW-1185">Reference proteome</keyword>
<gene>
    <name evidence="2" type="ORF">CAMP_LOCUS3122</name>
</gene>
<evidence type="ECO:0000256" key="1">
    <source>
        <dbReference type="SAM" id="SignalP"/>
    </source>
</evidence>
<evidence type="ECO:0000313" key="3">
    <source>
        <dbReference type="Proteomes" id="UP001152747"/>
    </source>
</evidence>
<keyword evidence="1" id="KW-0732">Signal</keyword>
<dbReference type="Proteomes" id="UP001152747">
    <property type="component" value="Unassembled WGS sequence"/>
</dbReference>
<feature type="chain" id="PRO_5040142638" evidence="1">
    <location>
        <begin position="28"/>
        <end position="154"/>
    </location>
</feature>
<comment type="caution">
    <text evidence="2">The sequence shown here is derived from an EMBL/GenBank/DDBJ whole genome shotgun (WGS) entry which is preliminary data.</text>
</comment>
<dbReference type="EMBL" id="CANHGI010000001">
    <property type="protein sequence ID" value="CAI5440485.1"/>
    <property type="molecule type" value="Genomic_DNA"/>
</dbReference>
<protein>
    <submittedName>
        <fullName evidence="2">Uncharacterized protein</fullName>
    </submittedName>
</protein>
<name>A0A9P1MXK4_9PELO</name>
<sequence length="154" mass="18310">MHILFVSSKSMIQFIVTFCLFSILVDATNVVVEEQMRCEMLNEWNYRVTYVEYDHITANEVLLETELVTVKGHWGPKFTRRYGVHDGDGTVRRKRSDLYYELKMYITHTCKYDAQYVGFYEDLGVVEVRENDARFQKLGLKLDTECNFFTCWRV</sequence>
<evidence type="ECO:0000313" key="2">
    <source>
        <dbReference type="EMBL" id="CAI5440485.1"/>
    </source>
</evidence>
<accession>A0A9P1MXK4</accession>
<organism evidence="2 3">
    <name type="scientific">Caenorhabditis angaria</name>
    <dbReference type="NCBI Taxonomy" id="860376"/>
    <lineage>
        <taxon>Eukaryota</taxon>
        <taxon>Metazoa</taxon>
        <taxon>Ecdysozoa</taxon>
        <taxon>Nematoda</taxon>
        <taxon>Chromadorea</taxon>
        <taxon>Rhabditida</taxon>
        <taxon>Rhabditina</taxon>
        <taxon>Rhabditomorpha</taxon>
        <taxon>Rhabditoidea</taxon>
        <taxon>Rhabditidae</taxon>
        <taxon>Peloderinae</taxon>
        <taxon>Caenorhabditis</taxon>
    </lineage>
</organism>
<dbReference type="AlphaFoldDB" id="A0A9P1MXK4"/>
<proteinExistence type="predicted"/>